<sequence length="161" mass="19031">MDKNKTYCCSLYGDKGTYLNEMFDSFDKAKTEGLRVLREFNENIDNSDYIPNQDIFAEELVELVDSCNRSEIMLLSTIKEFWIIEFEKPEVPQNCGEWIVETIDENYWDNIYFLNDKYSLAESLGNEKIKELSNLIYNFLDKETEDYEYSLMSESYIVGVD</sequence>
<dbReference type="Proteomes" id="UP001634413">
    <property type="component" value="Unassembled WGS sequence"/>
</dbReference>
<reference evidence="1 2" key="1">
    <citation type="journal article" date="2024" name="Anaerobe">
        <title>The identification of Finegoldia dalianensis sp. nov., isolated from the pus of a patient with skin abscess and genomic analysis of the strains belonging to Finegoldia genus.</title>
        <authorList>
            <person name="Li Y."/>
            <person name="Wang Y."/>
            <person name="Xiao D."/>
            <person name="Wang J."/>
            <person name="Jin D."/>
        </authorList>
    </citation>
    <scope>NUCLEOTIDE SEQUENCE [LARGE SCALE GENOMIC DNA]</scope>
    <source>
        <strain evidence="1 2">LY240594</strain>
    </source>
</reference>
<proteinExistence type="predicted"/>
<dbReference type="EMBL" id="JBDLBQ010000007">
    <property type="protein sequence ID" value="MFN2102848.1"/>
    <property type="molecule type" value="Genomic_DNA"/>
</dbReference>
<dbReference type="RefSeq" id="WP_412701993.1">
    <property type="nucleotide sequence ID" value="NZ_JBDLBQ010000007.1"/>
</dbReference>
<gene>
    <name evidence="1" type="ORF">ABDJ34_08035</name>
</gene>
<name>A0ABW9KEY1_9FIRM</name>
<evidence type="ECO:0000313" key="2">
    <source>
        <dbReference type="Proteomes" id="UP001634413"/>
    </source>
</evidence>
<protein>
    <submittedName>
        <fullName evidence="1">Uncharacterized protein</fullName>
    </submittedName>
</protein>
<evidence type="ECO:0000313" key="1">
    <source>
        <dbReference type="EMBL" id="MFN2102848.1"/>
    </source>
</evidence>
<organism evidence="1 2">
    <name type="scientific">Finegoldia dalianensis</name>
    <dbReference type="NCBI Taxonomy" id="3145239"/>
    <lineage>
        <taxon>Bacteria</taxon>
        <taxon>Bacillati</taxon>
        <taxon>Bacillota</taxon>
        <taxon>Tissierellia</taxon>
        <taxon>Tissierellales</taxon>
        <taxon>Peptoniphilaceae</taxon>
        <taxon>Finegoldia</taxon>
    </lineage>
</organism>
<comment type="caution">
    <text evidence="1">The sequence shown here is derived from an EMBL/GenBank/DDBJ whole genome shotgun (WGS) entry which is preliminary data.</text>
</comment>
<accession>A0ABW9KEY1</accession>
<keyword evidence="2" id="KW-1185">Reference proteome</keyword>